<evidence type="ECO:0000313" key="4">
    <source>
        <dbReference type="EMBL" id="PKR78048.1"/>
    </source>
</evidence>
<dbReference type="RefSeq" id="WP_101331656.1">
    <property type="nucleotide sequence ID" value="NZ_PJNH01000002.1"/>
</dbReference>
<feature type="chain" id="PRO_5038741925" description="Lysozyme inhibitor LprI-like N-terminal domain-containing protein" evidence="2">
    <location>
        <begin position="25"/>
        <end position="175"/>
    </location>
</feature>
<dbReference type="PANTHER" id="PTHR39176:SF1">
    <property type="entry name" value="PERIPLASMIC PROTEIN"/>
    <property type="match status" value="1"/>
</dbReference>
<dbReference type="Gene3D" id="1.20.1270.180">
    <property type="match status" value="1"/>
</dbReference>
<accession>A0A2I0QUR5</accession>
<dbReference type="PANTHER" id="PTHR39176">
    <property type="entry name" value="PERIPLASMIC PROTEIN-RELATED"/>
    <property type="match status" value="1"/>
</dbReference>
<feature type="compositionally biased region" description="Basic and acidic residues" evidence="1">
    <location>
        <begin position="61"/>
        <end position="81"/>
    </location>
</feature>
<evidence type="ECO:0000313" key="5">
    <source>
        <dbReference type="Proteomes" id="UP000243524"/>
    </source>
</evidence>
<keyword evidence="5" id="KW-1185">Reference proteome</keyword>
<comment type="caution">
    <text evidence="4">The sequence shown here is derived from an EMBL/GenBank/DDBJ whole genome shotgun (WGS) entry which is preliminary data.</text>
</comment>
<dbReference type="EMBL" id="PJNH01000002">
    <property type="protein sequence ID" value="PKR78048.1"/>
    <property type="molecule type" value="Genomic_DNA"/>
</dbReference>
<name>A0A2I0QUR5_9BACI</name>
<dbReference type="InterPro" id="IPR009739">
    <property type="entry name" value="LprI-like_N"/>
</dbReference>
<evidence type="ECO:0000256" key="2">
    <source>
        <dbReference type="SAM" id="SignalP"/>
    </source>
</evidence>
<proteinExistence type="predicted"/>
<feature type="domain" description="Lysozyme inhibitor LprI-like N-terminal" evidence="3">
    <location>
        <begin position="78"/>
        <end position="169"/>
    </location>
</feature>
<evidence type="ECO:0000256" key="1">
    <source>
        <dbReference type="SAM" id="MobiDB-lite"/>
    </source>
</evidence>
<organism evidence="4 5">
    <name type="scientific">Halalkalibacillus sediminis</name>
    <dbReference type="NCBI Taxonomy" id="2018042"/>
    <lineage>
        <taxon>Bacteria</taxon>
        <taxon>Bacillati</taxon>
        <taxon>Bacillota</taxon>
        <taxon>Bacilli</taxon>
        <taxon>Bacillales</taxon>
        <taxon>Bacillaceae</taxon>
        <taxon>Halalkalibacillus</taxon>
    </lineage>
</organism>
<feature type="region of interest" description="Disordered" evidence="1">
    <location>
        <begin position="25"/>
        <end position="94"/>
    </location>
</feature>
<dbReference type="Pfam" id="PF07007">
    <property type="entry name" value="LprI"/>
    <property type="match status" value="1"/>
</dbReference>
<dbReference type="PROSITE" id="PS51257">
    <property type="entry name" value="PROKAR_LIPOPROTEIN"/>
    <property type="match status" value="1"/>
</dbReference>
<sequence length="175" mass="20471">MKNNYKFLTIISMTIVLSVLTACGNPEESNSKSSNDTDSKSTQNENEESTSNSDNEVTTNQKEKYLDKLNEMEESDRHAETKSTISDMEEQEKERYEKWDQVLNEIYRELKKQLSEDQMDKLRVEQRNWIKHRDEAAKEASLKYEGGSTETLEYIATQASLTKERCYKLVAHYMK</sequence>
<dbReference type="OrthoDB" id="2438161at2"/>
<protein>
    <recommendedName>
        <fullName evidence="3">Lysozyme inhibitor LprI-like N-terminal domain-containing protein</fullName>
    </recommendedName>
</protein>
<gene>
    <name evidence="4" type="ORF">CEY16_09025</name>
</gene>
<evidence type="ECO:0000259" key="3">
    <source>
        <dbReference type="Pfam" id="PF07007"/>
    </source>
</evidence>
<feature type="signal peptide" evidence="2">
    <location>
        <begin position="1"/>
        <end position="24"/>
    </location>
</feature>
<dbReference type="Proteomes" id="UP000243524">
    <property type="component" value="Unassembled WGS sequence"/>
</dbReference>
<keyword evidence="2" id="KW-0732">Signal</keyword>
<feature type="compositionally biased region" description="Low complexity" evidence="1">
    <location>
        <begin position="27"/>
        <end position="60"/>
    </location>
</feature>
<reference evidence="4 5" key="1">
    <citation type="submission" date="2017-06" db="EMBL/GenBank/DDBJ databases">
        <title>the draft geome sequence of Illustriluteabacillus marina B3227.</title>
        <authorList>
            <person name="He R.-H."/>
            <person name="Du Z.-J."/>
        </authorList>
    </citation>
    <scope>NUCLEOTIDE SEQUENCE [LARGE SCALE GENOMIC DNA]</scope>
    <source>
        <strain evidence="4 5">B3227</strain>
    </source>
</reference>
<dbReference type="AlphaFoldDB" id="A0A2I0QUR5"/>